<gene>
    <name evidence="1" type="ORF">TSTA_082220</name>
</gene>
<proteinExistence type="predicted"/>
<accession>B8M147</accession>
<dbReference type="EMBL" id="EQ962653">
    <property type="protein sequence ID" value="EED20989.1"/>
    <property type="molecule type" value="Genomic_DNA"/>
</dbReference>
<organism evidence="1 2">
    <name type="scientific">Talaromyces stipitatus (strain ATCC 10500 / CBS 375.48 / QM 6759 / NRRL 1006)</name>
    <name type="common">Penicillium stipitatum</name>
    <dbReference type="NCBI Taxonomy" id="441959"/>
    <lineage>
        <taxon>Eukaryota</taxon>
        <taxon>Fungi</taxon>
        <taxon>Dikarya</taxon>
        <taxon>Ascomycota</taxon>
        <taxon>Pezizomycotina</taxon>
        <taxon>Eurotiomycetes</taxon>
        <taxon>Eurotiomycetidae</taxon>
        <taxon>Eurotiales</taxon>
        <taxon>Trichocomaceae</taxon>
        <taxon>Talaromyces</taxon>
        <taxon>Talaromyces sect. Talaromyces</taxon>
    </lineage>
</organism>
<dbReference type="InParanoid" id="B8M147"/>
<evidence type="ECO:0000313" key="1">
    <source>
        <dbReference type="EMBL" id="EED20989.1"/>
    </source>
</evidence>
<dbReference type="PhylomeDB" id="B8M147"/>
<name>B8M147_TALSN</name>
<keyword evidence="2" id="KW-1185">Reference proteome</keyword>
<sequence>MAAYIKQRLIRVRHHGSGIFKVFGTSSCFSVRPRAARKEWQKNYELERKQQQYRDPCAPSSQMKCTYDEVIIDEHFNIRESRHNRWCQKCAYGTYRVHVSRGTLY</sequence>
<reference evidence="2" key="1">
    <citation type="journal article" date="2015" name="Genome Announc.">
        <title>Genome sequence of the AIDS-associated pathogen Penicillium marneffei (ATCC18224) and its near taxonomic relative Talaromyces stipitatus (ATCC10500).</title>
        <authorList>
            <person name="Nierman W.C."/>
            <person name="Fedorova-Abrams N.D."/>
            <person name="Andrianopoulos A."/>
        </authorList>
    </citation>
    <scope>NUCLEOTIDE SEQUENCE [LARGE SCALE GENOMIC DNA]</scope>
    <source>
        <strain evidence="2">ATCC 10500 / CBS 375.48 / QM 6759 / NRRL 1006</strain>
    </source>
</reference>
<dbReference type="GeneID" id="8107680"/>
<dbReference type="HOGENOM" id="CLU_2238411_0_0_1"/>
<dbReference type="RefSeq" id="XP_002477952.1">
    <property type="nucleotide sequence ID" value="XM_002477907.1"/>
</dbReference>
<evidence type="ECO:0000313" key="2">
    <source>
        <dbReference type="Proteomes" id="UP000001745"/>
    </source>
</evidence>
<protein>
    <submittedName>
        <fullName evidence="1">Uncharacterized protein</fullName>
    </submittedName>
</protein>
<dbReference type="STRING" id="441959.B8M147"/>
<dbReference type="VEuPathDB" id="FungiDB:TSTA_082220"/>
<dbReference type="Proteomes" id="UP000001745">
    <property type="component" value="Unassembled WGS sequence"/>
</dbReference>
<dbReference type="AlphaFoldDB" id="B8M147"/>